<proteinExistence type="predicted"/>
<sequence length="3757" mass="400606">MKVKKFILAVVSVVFAYALLSCDVGLGAAVDTQAPTLNVTYPATLSTVRGQFVFGGTCADDQKVTSVTVRALNSELGKSYGPYAATVADDAKSWTFSFNKKAEGKDSYNGWEMPDGKYTLEAVARDASGKSSGTGAITIDIDNTEPIFILNSPGTTDIKNPTVSGSSFKITGTIADDHSIKYMRVNVYENEGGRKGKLRKSFIEENIETSGGTSVALFKKTDPVYTELYGGDIKDASSIGTKTFFCEIELEDSAYEYNDFKNNASGKTGNISKKVYLYDSVYQKFQSSSGYGLEAAKIKSIVNETLTGDVNGTAAAQIRTEFLASDAQSSLAFGLNPNANPKYVVQGFDVDSVSDIDKTGASSQSISVQVNAGLDGTNVLPGTMCVYVFGPFDSVTEDIVSSIYKDPADYAKNNAASVAVKEENSSYAGSSLATYTFNIKLPKAISPFKTYIVAASGTDADGNDFDNDGTVFAFRGAQTGAAPALAINTPANSAMFNSSKDLLVAGTVSYEGGIDENNLSLDWEVTITDENDSNKVVKTYSGTRSGCTVNKDGSWSLSIPADDVPAYDADKKNGKVYTYSVKVTATGSNELKAVAERSFHVDSQPPVLSGPEVTKTVKNAAGSDCVNGTIYISGGVDENYRKTFTLTVTDSSDSGVKKEFSYNAGQFNSEPIDTTEFKDGANLIITLAAEDKAGNKSEPSVKTIKIDQSTDRPVVAITNASIDVKADKIAAGKNLFNSTTNSTLNITVTDDDGISAPVIVRAYALTSGGTADKTNAVRTEEFKDFTVGTTSANLTFNLPNIEGKYAVEVTARDTLYETATKENKVNHENTSGITYYVAVDNGAPSLSIESKSGAYQVQNKEFSVKGKVSDTSGVRLFVSSENILSIQDALDKNAHEIQLVEADTSFTTAVNAGEAAGTIYFVAFDAYGQRSSAEFKWKVDGKAPTMAPGFTFKPDSWYKSRAAGISLPLADGWDEVSKKVIDDPSNISSVIATFTAADGTVKATPLTLGGAYSADKYEKQYYNYSTTLNFDADAAYNVSVTATDNAGNEGVFGPYTFKIDKTAPTVTVGAYDADLTGKEMNVADFKFTIPVTISDATSRIKDIIVKKGNEVLAENTHYKKTSTGDEYTFEFKKDVLTTGTYAFTFTAEDNAGNTSEASANVSVDKDAPAITVKGVSPIVVVTENGSEVNKVNGKIKVTGTVTDETKLGTTGAVTLNIKKTGDTSTGTLQTADLSGGTYGEWSFVIDTTALADNSTYTLEVTAVDAVGNTGTDSTTINVDQSTDIPSITPSNYDAGINSADGVGVKAGGIKNLFGTVSNNKLSGNASDDDGVKTVTVEYREAGSTDAYISKNVIENGTSTTAPFTFALPSKEAKYEIKITVTDTEGNANGTYAGSPFYIGVSSGAPALKVDAQSSNYTAKGAELSVESTVTSNVATTLTAGYTINSGETTSSAVSITPLNDKDNVYHVSLTVPATVKDGDVLKITYTATDIFGQSAAAEHKYTIDNTPPVLASAFYSSNDLKPTVNKKDPADSWYKDESLPFDIKYYDGGCGVERVEYTFTPQGGTAVTGSGIPKSVTVDGKKYYQYTAAISGFAVGTNTLVFTAVDAAGNKSTSTTLNVRCDNVAPSLELVSIDDETAYDGRGKLVNGTKDVTFIVEAADAASGLASVKYGNVTGTSVEGQSGQYSFTIKAASLATMDVNATATDNAGNTTTTKLFNIILDKDAPVVNITSSLDKDTSTPAVEVNGTIALEGNSSDGSYALPEEANPVFWFTLTKPTTDSVTSIEEGAGWKRIFGDTNTSNVTDSSTPTAWKSSDIDTKSDFGTLTDGTHVYVVAAVTDAAQNTGYSPVLDLVVDQNTDRPQIKITSPKSLKDMGKNGTTIWQKNTKVIEGRISDDDGIKSLEYSFDNSTWEKVEPNGDSWEITDVKEGANEIYFRVTDTAGTTFTSSKTSGLTAPYITDGTNKFGTAAAADSVLYVTVDTIPPVISELKFDTKGTTATTATYTGLQDVSSLLNTIVGGKTKKWLKIRAHATDDNGIKSVTVSIDGINEGKPVAATKVTDKDGEYYELADIDLSGLHSGYIDAVVTATDNAGTTSSTTLKINVDNTSPELKVTYPGTDTASKVTRTVTMKGIASDNNAGIESIKYKMGPISYTKSDRTDWTEWRVVKNQINWEIPFESTTKDNLENILTYITDSNISEEETPGSALYKVYVSFRVTDNLGNVNEIDGKESGNYILVDAEGGKPIADVIYPETGATVGGSLTIIGTATDDSGVSEVQVQLDVNNDGNFDETDYNIIKSWTASDGTTPSMPGLCETYSADWYITATGTISWKLLVPTMEIAENTALADKGMSLRVRAWDNDETPQTRGWGKTVKVKIDVKAPQVENVALVQYKSGSSGETSVSRTYSSGMYITKPETGKDWYLTGTISSTSLSSVTITSDAESVNKISYEAKDPSVTADGKYTFSAPVTIIGDGKTSATINVSGESGYTTTYPVLFSVDSQAPQMYSTDGSLAADKTTSLRLTSVGKNVDESNAVVNSNVVYTFGDVVEERGSGLNYIAFYFKRIPDDTVNGRIRVYNPMFNTDGDNRTDIDTEKTEGTSSGDVYINSDGLPVMYMKDAERSTETSFSHSSISGNKNIRVGGLIKIGGSYVRISSVDKDKDEVTFAPAKAESFTEAEFVYAQIVDHEITEGPTGNDYENVSNDDGDGMIETLKAEGSKYTWTACIFSDRIPDGPVEIHVVTIDKAGNINRGSIATSIQNKRPRIAKVLLGTDLDHNGTYDFYSDSEIKYEGNVTQATYNNRNFGEFNYYSAVDAYNKAQSSVTLSSETFKVKNGMCILPEFTGGNGTLRYNMSVGEREAKEAQKGTSLTALTTDKTSLKVADRAGTKANIEKHVSSQGGIILTNDELEAHESKTKYFAFTFWDETEETVQGTDSQWALLNIPVIVDVKDDTPPNASFKPFFWNGKGRGNNSLAYDSTTGKALGHIELESDLTAALKVSPYGTGPKVSGTIVLRGTASDETLLTGLSVKAGTEVIGSATYTNGVWTSTKNGLTVTNVREVDQNGHEVTWELEYETPSAQKELDLTVTATDGGTNSSPEATESTAPALGTALYTVDVVPYVTNVKTMLSTVGGKEEAAWSTYGRTSTGAYVAGHSWAKDSGITGKSGSAETVVLYGFNLAGGKVASSNGGSAKLSTAGDSFSFSVEGFKSGDYKVTVIDIPSINNINSNDSKGSYSGSDAAQMYNRMPNGTTNNNLTDDFKMNIWDIRYDAATSQGGTLKEAVMRIAPGSDNIGFAFTNGASKFSMGGKKDGNSYQIWQSNYADFNNVSFVYDKNGNSYGTATGLDTYPDGSGDFAGRFTFMSSQWGICSATDMDDNYYGTNKLRMESIGIKESKVQGSDQNTCIMDTYRFRSPTLATTMHGNSTSVYLAYYDTFQRQIRFRYGTFNKNAVGQSKDANNNNNGFDQFTDQVRANNSGGKTAFDAGKNTYSLIAGKDADNTKLDTGNVCTPSNSMASTCVAIDAIEGSSTAEDVVVAAWCTGSGVAFAYKKNPYTDNDADQSHTNTDGYWSTAAEVFSGACEDVSIKADADGGIHISAYNKADQSLVYRYINKDRTTMGDVVTVDSYQIVGSRTQIDVQKEGDYYVPYISYYNPATQKTKLAYLIAGKSYSAPGVNSDDTFTGNWEVSVIPTSSDIQEDHTNIGLWKDSSGVRRSSVVGTVNDYGQIGDNDGKTSGNGTNNPVVGYATVIGIRGFIETAQMR</sequence>
<dbReference type="Pfam" id="PF13750">
    <property type="entry name" value="Big_3_3"/>
    <property type="match status" value="1"/>
</dbReference>
<evidence type="ECO:0000313" key="3">
    <source>
        <dbReference type="EMBL" id="QQA00448.1"/>
    </source>
</evidence>
<evidence type="ECO:0000259" key="2">
    <source>
        <dbReference type="Pfam" id="PF13750"/>
    </source>
</evidence>
<dbReference type="InterPro" id="IPR013783">
    <property type="entry name" value="Ig-like_fold"/>
</dbReference>
<dbReference type="Proteomes" id="UP000595224">
    <property type="component" value="Chromosome"/>
</dbReference>
<evidence type="ECO:0000256" key="1">
    <source>
        <dbReference type="SAM" id="SignalP"/>
    </source>
</evidence>
<keyword evidence="4" id="KW-1185">Reference proteome</keyword>
<protein>
    <recommendedName>
        <fullName evidence="2">Ig-like domain-containing protein</fullName>
    </recommendedName>
</protein>
<feature type="chain" id="PRO_5032489044" description="Ig-like domain-containing protein" evidence="1">
    <location>
        <begin position="29"/>
        <end position="3757"/>
    </location>
</feature>
<dbReference type="InterPro" id="IPR022038">
    <property type="entry name" value="Ig-like_bact"/>
</dbReference>
<feature type="signal peptide" evidence="1">
    <location>
        <begin position="1"/>
        <end position="28"/>
    </location>
</feature>
<dbReference type="Gene3D" id="2.60.40.10">
    <property type="entry name" value="Immunoglobulins"/>
    <property type="match status" value="7"/>
</dbReference>
<gene>
    <name evidence="3" type="ORF">IWA51_09230</name>
</gene>
<dbReference type="PROSITE" id="PS51257">
    <property type="entry name" value="PROKAR_LIPOPROTEIN"/>
    <property type="match status" value="1"/>
</dbReference>
<name>A0A7T3V4J0_9SPIR</name>
<dbReference type="EMBL" id="CP064936">
    <property type="protein sequence ID" value="QQA00448.1"/>
    <property type="molecule type" value="Genomic_DNA"/>
</dbReference>
<keyword evidence="1" id="KW-0732">Signal</keyword>
<evidence type="ECO:0000313" key="4">
    <source>
        <dbReference type="Proteomes" id="UP000595224"/>
    </source>
</evidence>
<feature type="domain" description="Ig-like" evidence="2">
    <location>
        <begin position="1126"/>
        <end position="1275"/>
    </location>
</feature>
<accession>A0A7T3V4J0</accession>
<dbReference type="RefSeq" id="WP_198442194.1">
    <property type="nucleotide sequence ID" value="NZ_CBCSHE010000001.1"/>
</dbReference>
<dbReference type="KEGG" id="tper:IWA51_09230"/>
<organism evidence="3 4">
    <name type="scientific">Treponema peruense</name>
    <dbReference type="NCBI Taxonomy" id="2787628"/>
    <lineage>
        <taxon>Bacteria</taxon>
        <taxon>Pseudomonadati</taxon>
        <taxon>Spirochaetota</taxon>
        <taxon>Spirochaetia</taxon>
        <taxon>Spirochaetales</taxon>
        <taxon>Treponemataceae</taxon>
        <taxon>Treponema</taxon>
    </lineage>
</organism>
<reference evidence="3 4" key="1">
    <citation type="submission" date="2020-11" db="EMBL/GenBank/DDBJ databases">
        <title>Treponema Peruensis nv. sp., first commensal Treponema isolated from human feces.</title>
        <authorList>
            <person name="Belkhou C."/>
            <person name="Raes J."/>
        </authorList>
    </citation>
    <scope>NUCLEOTIDE SEQUENCE [LARGE SCALE GENOMIC DNA]</scope>
    <source>
        <strain evidence="3 4">RCC2812</strain>
    </source>
</reference>